<name>A0ABQ9NUX9_9PEZI</name>
<evidence type="ECO:0000313" key="2">
    <source>
        <dbReference type="EMBL" id="KAJ9665074.1"/>
    </source>
</evidence>
<accession>A0ABQ9NUX9</accession>
<feature type="compositionally biased region" description="Basic and acidic residues" evidence="1">
    <location>
        <begin position="93"/>
        <end position="109"/>
    </location>
</feature>
<reference evidence="2" key="1">
    <citation type="submission" date="2022-10" db="EMBL/GenBank/DDBJ databases">
        <title>Culturing micro-colonial fungi from biological soil crusts in the Mojave desert and describing Neophaeococcomyces mojavensis, and introducing the new genera and species Taxawa tesnikishii.</title>
        <authorList>
            <person name="Kurbessoian T."/>
            <person name="Stajich J.E."/>
        </authorList>
    </citation>
    <scope>NUCLEOTIDE SEQUENCE</scope>
    <source>
        <strain evidence="2">TK_1</strain>
    </source>
</reference>
<feature type="region of interest" description="Disordered" evidence="1">
    <location>
        <begin position="63"/>
        <end position="274"/>
    </location>
</feature>
<comment type="caution">
    <text evidence="2">The sequence shown here is derived from an EMBL/GenBank/DDBJ whole genome shotgun (WGS) entry which is preliminary data.</text>
</comment>
<feature type="region of interest" description="Disordered" evidence="1">
    <location>
        <begin position="657"/>
        <end position="697"/>
    </location>
</feature>
<proteinExistence type="predicted"/>
<feature type="compositionally biased region" description="Low complexity" evidence="1">
    <location>
        <begin position="414"/>
        <end position="424"/>
    </location>
</feature>
<evidence type="ECO:0000313" key="3">
    <source>
        <dbReference type="Proteomes" id="UP001172684"/>
    </source>
</evidence>
<feature type="compositionally biased region" description="Basic and acidic residues" evidence="1">
    <location>
        <begin position="156"/>
        <end position="170"/>
    </location>
</feature>
<feature type="compositionally biased region" description="Polar residues" evidence="1">
    <location>
        <begin position="223"/>
        <end position="237"/>
    </location>
</feature>
<evidence type="ECO:0000256" key="1">
    <source>
        <dbReference type="SAM" id="MobiDB-lite"/>
    </source>
</evidence>
<gene>
    <name evidence="2" type="ORF">H2201_004734</name>
</gene>
<feature type="region of interest" description="Disordered" evidence="1">
    <location>
        <begin position="23"/>
        <end position="49"/>
    </location>
</feature>
<keyword evidence="3" id="KW-1185">Reference proteome</keyword>
<feature type="compositionally biased region" description="Polar residues" evidence="1">
    <location>
        <begin position="609"/>
        <end position="629"/>
    </location>
</feature>
<feature type="compositionally biased region" description="Low complexity" evidence="1">
    <location>
        <begin position="202"/>
        <end position="222"/>
    </location>
</feature>
<dbReference type="Proteomes" id="UP001172684">
    <property type="component" value="Unassembled WGS sequence"/>
</dbReference>
<feature type="compositionally biased region" description="Acidic residues" evidence="1">
    <location>
        <begin position="191"/>
        <end position="201"/>
    </location>
</feature>
<protein>
    <recommendedName>
        <fullName evidence="4">Carboxylesterase family protein</fullName>
    </recommendedName>
</protein>
<dbReference type="EMBL" id="JAPDRL010000032">
    <property type="protein sequence ID" value="KAJ9665074.1"/>
    <property type="molecule type" value="Genomic_DNA"/>
</dbReference>
<sequence>MPRQTRAALRAQQDIHVDETLLHEAQSTPLPATPNVVRSPLSDIAPNSVEESTAVAQLAEDMVATGKKSKAPSTKKSKSTKQGAKKLATALEDAFKEETRPEVLEDERLAAASPASDAAREELMSDVVDTVAQVPMRDRSVSPPAPAERVTRRQLAKAEEEREKSRDRETALAQAGPALFGEVKVQAGREEESEMKEDEPEAPSTSASTPTSVPATSQPSATNTADQSPAETNTPTSEESKPEEQPTTSKSPAKSARKSPIKPPTAPVARPTNSIAAIDALEEALEEVDKALPVLTPVSPSKLRRAASTTKSTAKTRASVAARPSASRPSTVRKPSMPTPADATPATASKNPAAARKSSAVSRPSMRATSRDSSVKPQPADSTTRLKTEPTDYLAQRRAARPVSISFPTPPKPAKSSKPPTRSTFQLPGEAVAAKLKAQKEERLKREAEGCETDVVEKKEYVPPVVARSKKAPTVPAFSLPGEAVAAKLKAQREERMKREEEEVDQKEQKREFKARPVPRKSSAPVVKPTAASRARESLMHAVGSEGLEKNVEANGVGVKPLKRTSSVQLSSEKRTSTRVSKRSSTAPHNPPSTIRQKPEPTHSAKRVLSTTTNGANTSKLRVSSMTSHTAPVAKPAVTAADVATQKQKAKEIFNRDKLEKQERERVRREKEDAAKQARAAAAERGRQASREWAERQKMRKTAAATIVAKVEEGIPCA</sequence>
<feature type="compositionally biased region" description="Basic and acidic residues" evidence="1">
    <location>
        <begin position="491"/>
        <end position="515"/>
    </location>
</feature>
<feature type="region of interest" description="Disordered" evidence="1">
    <location>
        <begin position="491"/>
        <end position="632"/>
    </location>
</feature>
<feature type="compositionally biased region" description="Basic residues" evidence="1">
    <location>
        <begin position="67"/>
        <end position="79"/>
    </location>
</feature>
<feature type="region of interest" description="Disordered" evidence="1">
    <location>
        <begin position="292"/>
        <end position="427"/>
    </location>
</feature>
<evidence type="ECO:0008006" key="4">
    <source>
        <dbReference type="Google" id="ProtNLM"/>
    </source>
</evidence>
<feature type="compositionally biased region" description="Low complexity" evidence="1">
    <location>
        <begin position="306"/>
        <end position="348"/>
    </location>
</feature>
<feature type="compositionally biased region" description="Polar residues" evidence="1">
    <location>
        <begin position="359"/>
        <end position="368"/>
    </location>
</feature>
<organism evidence="2 3">
    <name type="scientific">Coniosporium apollinis</name>
    <dbReference type="NCBI Taxonomy" id="61459"/>
    <lineage>
        <taxon>Eukaryota</taxon>
        <taxon>Fungi</taxon>
        <taxon>Dikarya</taxon>
        <taxon>Ascomycota</taxon>
        <taxon>Pezizomycotina</taxon>
        <taxon>Dothideomycetes</taxon>
        <taxon>Dothideomycetes incertae sedis</taxon>
        <taxon>Coniosporium</taxon>
    </lineage>
</organism>